<evidence type="ECO:0000313" key="3">
    <source>
        <dbReference type="Proteomes" id="UP001148313"/>
    </source>
</evidence>
<proteinExistence type="predicted"/>
<sequence>MAQLNTRLKAAREAAGYRTAAIAAEALGVSYSTYASHENGSRGVSRPALTQYAKRFKVTTDWLLSGKGDGPDSDADGYPNTRLVSANGSDTELDLELFDQATHAADMIIEDYGRQVSLEKRHKLIQQQYRRLRALRSKNLVKESN</sequence>
<dbReference type="InterPro" id="IPR001387">
    <property type="entry name" value="Cro/C1-type_HTH"/>
</dbReference>
<protein>
    <submittedName>
        <fullName evidence="2">Helix-turn-helix domain-containing protein</fullName>
    </submittedName>
</protein>
<dbReference type="PROSITE" id="PS50943">
    <property type="entry name" value="HTH_CROC1"/>
    <property type="match status" value="1"/>
</dbReference>
<name>A0ABT4VPT0_9HYPH</name>
<gene>
    <name evidence="2" type="ORF">OOZ53_15245</name>
</gene>
<feature type="domain" description="HTH cro/C1-type" evidence="1">
    <location>
        <begin position="24"/>
        <end position="63"/>
    </location>
</feature>
<dbReference type="SMART" id="SM00530">
    <property type="entry name" value="HTH_XRE"/>
    <property type="match status" value="1"/>
</dbReference>
<dbReference type="EMBL" id="JAPJZH010000009">
    <property type="protein sequence ID" value="MDA4846715.1"/>
    <property type="molecule type" value="Genomic_DNA"/>
</dbReference>
<dbReference type="RefSeq" id="WP_271090506.1">
    <property type="nucleotide sequence ID" value="NZ_JAPJZH010000009.1"/>
</dbReference>
<dbReference type="InterPro" id="IPR010982">
    <property type="entry name" value="Lambda_DNA-bd_dom_sf"/>
</dbReference>
<dbReference type="Gene3D" id="1.10.260.40">
    <property type="entry name" value="lambda repressor-like DNA-binding domains"/>
    <property type="match status" value="1"/>
</dbReference>
<dbReference type="SUPFAM" id="SSF47413">
    <property type="entry name" value="lambda repressor-like DNA-binding domains"/>
    <property type="match status" value="1"/>
</dbReference>
<reference evidence="2" key="1">
    <citation type="submission" date="2022-11" db="EMBL/GenBank/DDBJ databases">
        <title>Hoeflea poritis sp. nov., isolated from scleractinian coral Porites lutea.</title>
        <authorList>
            <person name="Zhang G."/>
            <person name="Wei Q."/>
            <person name="Cai L."/>
        </authorList>
    </citation>
    <scope>NUCLEOTIDE SEQUENCE</scope>
    <source>
        <strain evidence="2">E7-10</strain>
    </source>
</reference>
<evidence type="ECO:0000313" key="2">
    <source>
        <dbReference type="EMBL" id="MDA4846715.1"/>
    </source>
</evidence>
<dbReference type="CDD" id="cd00093">
    <property type="entry name" value="HTH_XRE"/>
    <property type="match status" value="1"/>
</dbReference>
<dbReference type="Proteomes" id="UP001148313">
    <property type="component" value="Unassembled WGS sequence"/>
</dbReference>
<dbReference type="Pfam" id="PF13560">
    <property type="entry name" value="HTH_31"/>
    <property type="match status" value="1"/>
</dbReference>
<evidence type="ECO:0000259" key="1">
    <source>
        <dbReference type="PROSITE" id="PS50943"/>
    </source>
</evidence>
<comment type="caution">
    <text evidence="2">The sequence shown here is derived from an EMBL/GenBank/DDBJ whole genome shotgun (WGS) entry which is preliminary data.</text>
</comment>
<keyword evidence="3" id="KW-1185">Reference proteome</keyword>
<accession>A0ABT4VPT0</accession>
<organism evidence="2 3">
    <name type="scientific">Hoeflea poritis</name>
    <dbReference type="NCBI Taxonomy" id="2993659"/>
    <lineage>
        <taxon>Bacteria</taxon>
        <taxon>Pseudomonadati</taxon>
        <taxon>Pseudomonadota</taxon>
        <taxon>Alphaproteobacteria</taxon>
        <taxon>Hyphomicrobiales</taxon>
        <taxon>Rhizobiaceae</taxon>
        <taxon>Hoeflea</taxon>
    </lineage>
</organism>